<organism evidence="10">
    <name type="scientific">Leptolyngbya sp. NK1-12</name>
    <dbReference type="NCBI Taxonomy" id="2547451"/>
    <lineage>
        <taxon>Bacteria</taxon>
        <taxon>Bacillati</taxon>
        <taxon>Cyanobacteriota</taxon>
        <taxon>Cyanophyceae</taxon>
        <taxon>Leptolyngbyales</taxon>
        <taxon>Leptolyngbyaceae</taxon>
        <taxon>Leptolyngbya group</taxon>
        <taxon>Leptolyngbya</taxon>
    </lineage>
</organism>
<evidence type="ECO:0000313" key="10">
    <source>
        <dbReference type="EMBL" id="WNZ27696.1"/>
    </source>
</evidence>
<dbReference type="InterPro" id="IPR006000">
    <property type="entry name" value="Xylulokinase"/>
</dbReference>
<protein>
    <recommendedName>
        <fullName evidence="6 7">Xylulose kinase</fullName>
        <shortName evidence="6 7">Xylulokinase</shortName>
        <ecNumber evidence="6 7">2.7.1.17</ecNumber>
    </recommendedName>
</protein>
<dbReference type="EMBL" id="CP053587">
    <property type="protein sequence ID" value="WNZ27696.1"/>
    <property type="molecule type" value="Genomic_DNA"/>
</dbReference>
<dbReference type="HAMAP" id="MF_02220">
    <property type="entry name" value="XylB"/>
    <property type="match status" value="1"/>
</dbReference>
<dbReference type="NCBIfam" id="TIGR01312">
    <property type="entry name" value="XylB"/>
    <property type="match status" value="1"/>
</dbReference>
<keyword evidence="6 7" id="KW-0119">Carbohydrate metabolism</keyword>
<dbReference type="RefSeq" id="WP_316436136.1">
    <property type="nucleotide sequence ID" value="NZ_CP053587.1"/>
</dbReference>
<comment type="catalytic activity">
    <reaction evidence="6 7">
        <text>D-xylulose + ATP = D-xylulose 5-phosphate + ADP + H(+)</text>
        <dbReference type="Rhea" id="RHEA:10964"/>
        <dbReference type="ChEBI" id="CHEBI:15378"/>
        <dbReference type="ChEBI" id="CHEBI:17140"/>
        <dbReference type="ChEBI" id="CHEBI:30616"/>
        <dbReference type="ChEBI" id="CHEBI:57737"/>
        <dbReference type="ChEBI" id="CHEBI:456216"/>
        <dbReference type="EC" id="2.7.1.17"/>
    </reaction>
</comment>
<dbReference type="GO" id="GO:0005998">
    <property type="term" value="P:xylulose catabolic process"/>
    <property type="evidence" value="ECO:0007669"/>
    <property type="project" value="UniProtKB-UniRule"/>
</dbReference>
<dbReference type="PANTHER" id="PTHR43095">
    <property type="entry name" value="SUGAR KINASE"/>
    <property type="match status" value="1"/>
</dbReference>
<evidence type="ECO:0000256" key="4">
    <source>
        <dbReference type="ARBA" id="ARBA00022777"/>
    </source>
</evidence>
<feature type="domain" description="Carbohydrate kinase FGGY N-terminal" evidence="8">
    <location>
        <begin position="5"/>
        <end position="246"/>
    </location>
</feature>
<evidence type="ECO:0000259" key="8">
    <source>
        <dbReference type="Pfam" id="PF00370"/>
    </source>
</evidence>
<dbReference type="GO" id="GO:0042732">
    <property type="term" value="P:D-xylose metabolic process"/>
    <property type="evidence" value="ECO:0007669"/>
    <property type="project" value="UniProtKB-KW"/>
</dbReference>
<feature type="domain" description="Carbohydrate kinase FGGY C-terminal" evidence="9">
    <location>
        <begin position="258"/>
        <end position="441"/>
    </location>
</feature>
<dbReference type="SUPFAM" id="SSF53067">
    <property type="entry name" value="Actin-like ATPase domain"/>
    <property type="match status" value="2"/>
</dbReference>
<feature type="binding site" evidence="6">
    <location>
        <begin position="80"/>
        <end position="81"/>
    </location>
    <ligand>
        <name>substrate</name>
    </ligand>
</feature>
<dbReference type="Pfam" id="PF00370">
    <property type="entry name" value="FGGY_N"/>
    <property type="match status" value="1"/>
</dbReference>
<dbReference type="EC" id="2.7.1.17" evidence="6 7"/>
<keyword evidence="2 6" id="KW-0808">Transferase</keyword>
<evidence type="ECO:0000259" key="9">
    <source>
        <dbReference type="Pfam" id="PF02782"/>
    </source>
</evidence>
<dbReference type="InterPro" id="IPR018485">
    <property type="entry name" value="FGGY_C"/>
</dbReference>
<reference evidence="10" key="1">
    <citation type="submission" date="2020-05" db="EMBL/GenBank/DDBJ databases">
        <authorList>
            <person name="Zhu T."/>
            <person name="Keshari N."/>
            <person name="Lu X."/>
        </authorList>
    </citation>
    <scope>NUCLEOTIDE SEQUENCE</scope>
    <source>
        <strain evidence="10">NK1-12</strain>
    </source>
</reference>
<evidence type="ECO:0000256" key="3">
    <source>
        <dbReference type="ARBA" id="ARBA00022741"/>
    </source>
</evidence>
<keyword evidence="4 6" id="KW-0418">Kinase</keyword>
<name>A0AA96WQU3_9CYAN</name>
<accession>A0AA96WQU3</accession>
<dbReference type="GO" id="GO:0004856">
    <property type="term" value="F:D-xylulokinase activity"/>
    <property type="evidence" value="ECO:0007669"/>
    <property type="project" value="UniProtKB-UniRule"/>
</dbReference>
<dbReference type="Gene3D" id="3.30.420.40">
    <property type="match status" value="2"/>
</dbReference>
<feature type="active site" description="Proton acceptor" evidence="6">
    <location>
        <position position="239"/>
    </location>
</feature>
<dbReference type="InterPro" id="IPR043129">
    <property type="entry name" value="ATPase_NBD"/>
</dbReference>
<dbReference type="GO" id="GO:0005524">
    <property type="term" value="F:ATP binding"/>
    <property type="evidence" value="ECO:0007669"/>
    <property type="project" value="UniProtKB-UniRule"/>
</dbReference>
<dbReference type="InterPro" id="IPR000577">
    <property type="entry name" value="Carb_kinase_FGGY"/>
</dbReference>
<sequence>MADVVIGLDLGTGGVRAIAVDLHGQLIAQTTKSYALLTPQPGWTEQKPSDWVEASLAALSDVVQQLGENRPIGLGLSGQMHGMVALDANGQAIRPAILWNDQRTGKAVAAIEATIPRQELIQRTGNPAITGFQLPKLVWLRTAEPQAYAQVQQILLPKDYLGYVLTGAAVTEPSDASGTGCLNLATRQWDTDILTALDLNLAWFPTVVASTAIAGHLKPEIATRVGLPNRLPVIAGGGDNAAAAIGLGISASNLNRGSLSIGTSGVIFAPCNRPVPDPAGRVHLFCHADGGYHLLGVTLAAGGSLRWYRDTLVPHISYPDLMELAARSPAGARNVLFLPHLAGERSPHLDPDARGSWANLSLAHTQADLIRAILEGVAFSLREALDVIHTITPLHQLLATGGGARSGVWLQILADVLQTELIAPQAEEGAAYGAAILAMVGVGAYANLETAFQILPQMSDVVQPKENSVYESAFQKYKRLYEALKVVRY</sequence>
<keyword evidence="5 6" id="KW-0067">ATP-binding</keyword>
<dbReference type="Pfam" id="PF02782">
    <property type="entry name" value="FGGY_C"/>
    <property type="match status" value="1"/>
</dbReference>
<dbReference type="InterPro" id="IPR050406">
    <property type="entry name" value="FGGY_Carb_Kinase"/>
</dbReference>
<evidence type="ECO:0000256" key="6">
    <source>
        <dbReference type="HAMAP-Rule" id="MF_02220"/>
    </source>
</evidence>
<dbReference type="PANTHER" id="PTHR43095:SF5">
    <property type="entry name" value="XYLULOSE KINASE"/>
    <property type="match status" value="1"/>
</dbReference>
<feature type="site" description="Important for activity" evidence="6">
    <location>
        <position position="9"/>
    </location>
</feature>
<evidence type="ECO:0000256" key="7">
    <source>
        <dbReference type="RuleBase" id="RU364073"/>
    </source>
</evidence>
<proteinExistence type="inferred from homology"/>
<dbReference type="PIRSF" id="PIRSF000538">
    <property type="entry name" value="GlpK"/>
    <property type="match status" value="1"/>
</dbReference>
<keyword evidence="6 7" id="KW-0859">Xylose metabolism</keyword>
<dbReference type="AlphaFoldDB" id="A0AA96WQU3"/>
<gene>
    <name evidence="6 7 10" type="primary">xylB</name>
    <name evidence="10" type="ORF">HJG54_33150</name>
</gene>
<comment type="function">
    <text evidence="6">Catalyzes the phosphorylation of D-xylulose to D-xylulose 5-phosphate.</text>
</comment>
<evidence type="ECO:0000256" key="5">
    <source>
        <dbReference type="ARBA" id="ARBA00022840"/>
    </source>
</evidence>
<evidence type="ECO:0000256" key="1">
    <source>
        <dbReference type="ARBA" id="ARBA00009156"/>
    </source>
</evidence>
<dbReference type="InterPro" id="IPR018484">
    <property type="entry name" value="FGGY_N"/>
</dbReference>
<dbReference type="CDD" id="cd07808">
    <property type="entry name" value="ASKHA_NBD_FGGY_EcXK-like"/>
    <property type="match status" value="1"/>
</dbReference>
<evidence type="ECO:0000256" key="2">
    <source>
        <dbReference type="ARBA" id="ARBA00022679"/>
    </source>
</evidence>
<comment type="similarity">
    <text evidence="1 6 7">Belongs to the FGGY kinase family.</text>
</comment>
<keyword evidence="3 6" id="KW-0547">Nucleotide-binding</keyword>